<evidence type="ECO:0000256" key="1">
    <source>
        <dbReference type="SAM" id="MobiDB-lite"/>
    </source>
</evidence>
<dbReference type="PANTHER" id="PTHR12300:SF117">
    <property type="entry name" value="LP05237P-RELATED"/>
    <property type="match status" value="1"/>
</dbReference>
<keyword evidence="2" id="KW-0472">Membrane</keyword>
<feature type="compositionally biased region" description="Low complexity" evidence="1">
    <location>
        <begin position="365"/>
        <end position="375"/>
    </location>
</feature>
<keyword evidence="4" id="KW-1185">Reference proteome</keyword>
<dbReference type="Proteomes" id="UP000198287">
    <property type="component" value="Unassembled WGS sequence"/>
</dbReference>
<feature type="compositionally biased region" description="Low complexity" evidence="1">
    <location>
        <begin position="433"/>
        <end position="448"/>
    </location>
</feature>
<dbReference type="GO" id="GO:0005789">
    <property type="term" value="C:endoplasmic reticulum membrane"/>
    <property type="evidence" value="ECO:0007669"/>
    <property type="project" value="TreeGrafter"/>
</dbReference>
<sequence>MIAYFLSKLIMIFYGMLYPAYCSYKAVKTKDVKEYVHWMMYWIVFSIFSVFEVFADTFVGLWFPFYYEIKILFMIWLLSPTTRGGSTLYRRFVHPFFTKHEPEIDGYLTEFKLRTSSLIVQWGTKAFSYATNFITTQVLRGGLTDQTMMTVTKSYSYENFGASADMNRNNYPILPPMDELDNGRVELPSDMDTAFTRERPAPRQRNLYTSTNFYGSVDEQLGRMAEISKPYSMMDLTEQDDEPMPPPKVRSGSRKKKEFGKFSVIAGPEMGGMPVVFWGHPDMTSPIMSTPFSPQEFSRIPFQFHGGNQILCAPALMKKQQTGFQHFQETLTHITDDEDESESDSSSESFFDCDSDNHSKKDKIGSSSGSDGRSSVTPKVHVVSKTVLKEFVGSEPSSSSSAVPLRKKRSADPQQQQQGLTPSNSGTFQKRNSASSLDSLDSSGGTASAKPKVKKSLSQHEPKFVKAPILSSSSFSRVFSPFSPTVKKGSSPTPSSSNRNSKEY</sequence>
<dbReference type="AlphaFoldDB" id="A0A226DLI4"/>
<feature type="region of interest" description="Disordered" evidence="1">
    <location>
        <begin position="335"/>
        <end position="379"/>
    </location>
</feature>
<feature type="transmembrane region" description="Helical" evidence="2">
    <location>
        <begin position="36"/>
        <end position="55"/>
    </location>
</feature>
<dbReference type="GO" id="GO:0071786">
    <property type="term" value="P:endoplasmic reticulum tubular network organization"/>
    <property type="evidence" value="ECO:0007669"/>
    <property type="project" value="TreeGrafter"/>
</dbReference>
<feature type="region of interest" description="Disordered" evidence="1">
    <location>
        <begin position="481"/>
        <end position="504"/>
    </location>
</feature>
<reference evidence="3 4" key="1">
    <citation type="submission" date="2015-12" db="EMBL/GenBank/DDBJ databases">
        <title>The genome of Folsomia candida.</title>
        <authorList>
            <person name="Faddeeva A."/>
            <person name="Derks M.F."/>
            <person name="Anvar Y."/>
            <person name="Smit S."/>
            <person name="Van Straalen N."/>
            <person name="Roelofs D."/>
        </authorList>
    </citation>
    <scope>NUCLEOTIDE SEQUENCE [LARGE SCALE GENOMIC DNA]</scope>
    <source>
        <strain evidence="3 4">VU population</strain>
        <tissue evidence="3">Whole body</tissue>
    </source>
</reference>
<dbReference type="GO" id="GO:0008017">
    <property type="term" value="F:microtubule binding"/>
    <property type="evidence" value="ECO:0007669"/>
    <property type="project" value="TreeGrafter"/>
</dbReference>
<keyword evidence="3" id="KW-0675">Receptor</keyword>
<feature type="compositionally biased region" description="Basic and acidic residues" evidence="1">
    <location>
        <begin position="355"/>
        <end position="364"/>
    </location>
</feature>
<dbReference type="STRING" id="158441.A0A226DLI4"/>
<organism evidence="3 4">
    <name type="scientific">Folsomia candida</name>
    <name type="common">Springtail</name>
    <dbReference type="NCBI Taxonomy" id="158441"/>
    <lineage>
        <taxon>Eukaryota</taxon>
        <taxon>Metazoa</taxon>
        <taxon>Ecdysozoa</taxon>
        <taxon>Arthropoda</taxon>
        <taxon>Hexapoda</taxon>
        <taxon>Collembola</taxon>
        <taxon>Entomobryomorpha</taxon>
        <taxon>Isotomoidea</taxon>
        <taxon>Isotomidae</taxon>
        <taxon>Proisotominae</taxon>
        <taxon>Folsomia</taxon>
    </lineage>
</organism>
<dbReference type="OrthoDB" id="10009287at2759"/>
<keyword evidence="2" id="KW-0812">Transmembrane</keyword>
<dbReference type="EMBL" id="LNIX01000017">
    <property type="protein sequence ID" value="OXA45704.1"/>
    <property type="molecule type" value="Genomic_DNA"/>
</dbReference>
<evidence type="ECO:0000313" key="4">
    <source>
        <dbReference type="Proteomes" id="UP000198287"/>
    </source>
</evidence>
<name>A0A226DLI4_FOLCA</name>
<evidence type="ECO:0000313" key="3">
    <source>
        <dbReference type="EMBL" id="OXA45704.1"/>
    </source>
</evidence>
<feature type="compositionally biased region" description="Acidic residues" evidence="1">
    <location>
        <begin position="336"/>
        <end position="345"/>
    </location>
</feature>
<proteinExistence type="predicted"/>
<dbReference type="GO" id="GO:0005881">
    <property type="term" value="C:cytoplasmic microtubule"/>
    <property type="evidence" value="ECO:0007669"/>
    <property type="project" value="TreeGrafter"/>
</dbReference>
<dbReference type="InterPro" id="IPR004345">
    <property type="entry name" value="TB2_DP1_HVA22"/>
</dbReference>
<feature type="transmembrane region" description="Helical" evidence="2">
    <location>
        <begin position="6"/>
        <end position="24"/>
    </location>
</feature>
<evidence type="ECO:0000256" key="2">
    <source>
        <dbReference type="SAM" id="Phobius"/>
    </source>
</evidence>
<accession>A0A226DLI4</accession>
<feature type="region of interest" description="Disordered" evidence="1">
    <location>
        <begin position="393"/>
        <end position="466"/>
    </location>
</feature>
<gene>
    <name evidence="3" type="ORF">Fcan01_19673</name>
</gene>
<feature type="compositionally biased region" description="Polar residues" evidence="1">
    <location>
        <begin position="412"/>
        <end position="432"/>
    </location>
</feature>
<keyword evidence="2" id="KW-1133">Transmembrane helix</keyword>
<dbReference type="GO" id="GO:0071782">
    <property type="term" value="C:endoplasmic reticulum tubular network"/>
    <property type="evidence" value="ECO:0007669"/>
    <property type="project" value="TreeGrafter"/>
</dbReference>
<protein>
    <submittedName>
        <fullName evidence="3">Receptor expression-enhancing protein 4</fullName>
    </submittedName>
</protein>
<dbReference type="Pfam" id="PF03134">
    <property type="entry name" value="TB2_DP1_HVA22"/>
    <property type="match status" value="1"/>
</dbReference>
<comment type="caution">
    <text evidence="3">The sequence shown here is derived from an EMBL/GenBank/DDBJ whole genome shotgun (WGS) entry which is preliminary data.</text>
</comment>
<dbReference type="PANTHER" id="PTHR12300">
    <property type="entry name" value="HVA22-LIKE PROTEINS"/>
    <property type="match status" value="1"/>
</dbReference>